<dbReference type="EMBL" id="JAMTCO010000008">
    <property type="protein sequence ID" value="MCP2270894.1"/>
    <property type="molecule type" value="Genomic_DNA"/>
</dbReference>
<dbReference type="Gene3D" id="1.10.10.10">
    <property type="entry name" value="Winged helix-like DNA-binding domain superfamily/Winged helix DNA-binding domain"/>
    <property type="match status" value="1"/>
</dbReference>
<dbReference type="SUPFAM" id="SSF46785">
    <property type="entry name" value="Winged helix' DNA-binding domain"/>
    <property type="match status" value="1"/>
</dbReference>
<keyword evidence="2" id="KW-1185">Reference proteome</keyword>
<dbReference type="InterPro" id="IPR036388">
    <property type="entry name" value="WH-like_DNA-bd_sf"/>
</dbReference>
<organism evidence="1 2">
    <name type="scientific">Actinokineospora diospyrosa</name>
    <dbReference type="NCBI Taxonomy" id="103728"/>
    <lineage>
        <taxon>Bacteria</taxon>
        <taxon>Bacillati</taxon>
        <taxon>Actinomycetota</taxon>
        <taxon>Actinomycetes</taxon>
        <taxon>Pseudonocardiales</taxon>
        <taxon>Pseudonocardiaceae</taxon>
        <taxon>Actinokineospora</taxon>
    </lineage>
</organism>
<reference evidence="1 2" key="1">
    <citation type="submission" date="2022-06" db="EMBL/GenBank/DDBJ databases">
        <title>Genomic Encyclopedia of Archaeal and Bacterial Type Strains, Phase II (KMG-II): from individual species to whole genera.</title>
        <authorList>
            <person name="Goeker M."/>
        </authorList>
    </citation>
    <scope>NUCLEOTIDE SEQUENCE [LARGE SCALE GENOMIC DNA]</scope>
    <source>
        <strain evidence="1 2">DSM 44255</strain>
    </source>
</reference>
<dbReference type="InterPro" id="IPR036390">
    <property type="entry name" value="WH_DNA-bd_sf"/>
</dbReference>
<dbReference type="RefSeq" id="WP_253887858.1">
    <property type="nucleotide sequence ID" value="NZ_BAAAVB010000013.1"/>
</dbReference>
<evidence type="ECO:0000313" key="2">
    <source>
        <dbReference type="Proteomes" id="UP001205185"/>
    </source>
</evidence>
<comment type="caution">
    <text evidence="1">The sequence shown here is derived from an EMBL/GenBank/DDBJ whole genome shotgun (WGS) entry which is preliminary data.</text>
</comment>
<name>A0ABT1IE33_9PSEU</name>
<evidence type="ECO:0008006" key="3">
    <source>
        <dbReference type="Google" id="ProtNLM"/>
    </source>
</evidence>
<accession>A0ABT1IE33</accession>
<proteinExistence type="predicted"/>
<evidence type="ECO:0000313" key="1">
    <source>
        <dbReference type="EMBL" id="MCP2270894.1"/>
    </source>
</evidence>
<dbReference type="Proteomes" id="UP001205185">
    <property type="component" value="Unassembled WGS sequence"/>
</dbReference>
<protein>
    <recommendedName>
        <fullName evidence="3">DNA-binding MarR family transcriptional regulator</fullName>
    </recommendedName>
</protein>
<sequence length="136" mass="14486">MTYPFNGLVIGQAGRATRALLDRLLDEANTDFPTWVALVLLSDADIPENELVGRLAERLKVDRAEAALTVARLTQEGLTGPGLTLTQEGRARFQHISDGVDTIAALLYGDLSAEDKQTAGRVLAAVTARAEAELAA</sequence>
<gene>
    <name evidence="1" type="ORF">LV75_003406</name>
</gene>